<evidence type="ECO:0000313" key="2">
    <source>
        <dbReference type="Proteomes" id="UP000828048"/>
    </source>
</evidence>
<dbReference type="Proteomes" id="UP000828048">
    <property type="component" value="Chromosome 1"/>
</dbReference>
<accession>A0ACB7XQH5</accession>
<dbReference type="EMBL" id="CM037151">
    <property type="protein sequence ID" value="KAH7843201.1"/>
    <property type="molecule type" value="Genomic_DNA"/>
</dbReference>
<keyword evidence="2" id="KW-1185">Reference proteome</keyword>
<reference evidence="1 2" key="1">
    <citation type="journal article" date="2021" name="Hortic Res">
        <title>High-quality reference genome and annotation aids understanding of berry development for evergreen blueberry (Vaccinium darrowii).</title>
        <authorList>
            <person name="Yu J."/>
            <person name="Hulse-Kemp A.M."/>
            <person name="Babiker E."/>
            <person name="Staton M."/>
        </authorList>
    </citation>
    <scope>NUCLEOTIDE SEQUENCE [LARGE SCALE GENOMIC DNA]</scope>
    <source>
        <strain evidence="2">cv. NJ 8807/NJ 8810</strain>
        <tissue evidence="1">Young leaf</tissue>
    </source>
</reference>
<gene>
    <name evidence="1" type="ORF">Vadar_013785</name>
</gene>
<evidence type="ECO:0000313" key="1">
    <source>
        <dbReference type="EMBL" id="KAH7843201.1"/>
    </source>
</evidence>
<sequence>MGSIGDGDDEIQPVKLNSSMDDCENETQPFDSEKLKYQDFDEFQFQPCTLPMVDTVPLEDAFETQAINLAGETEVLDDPDGVANVGAQLLGGCNYGVVDSDGEGSDKTEVLDDSVELSDDDFTKGVGSCLVDQGNKLCSSISKQEIGEFEADLDALDIEVQSAGSEQKNFTSVHASSLRAYTVAVRSMAFKGTSDEPSPVKSDTQSSKQHSSVLGVEVEPEGLSGELNEQIKGSGTENKCRVGTTVGRLLLDDALGEIEGPDNSTDNSDMPHLPACGDEAAGLSYVDSQEPGELSQDNALNFVDRFLKFNVMDFDQEGDIGRSSEGKSKPISITKGTQSLAKITNSISTAGERGSFDWDDSLEDEGGGEFFTKKKEALFDDGGGRRKRSCTKYQKLKNYSKGWGAVDETSDKGIVLQNSKRNDKKVNIIETKSKMNVIKELKEQLENVAPGGIEATGTDKDMSEMLNVGLDTQMAAEAMETLCFGLDVANCDNKDTHDGTKNLSEGSSRGEKGNRGWSKTYVRRKRSSSVKDCHLQGKAGTFTPIACRTRQRSLTNPLGAGIASYDSGKASTLNSKQSVELEPVTAQVQSSQKLSDTVAAIGIGEFRRTRRKLSGQLNGSSNLHGLVNQIVEQENCRQSREESNRPKTNALKRKNRASKYDGPVLSAVDKGVLGCAAFECSSDDGNVYPKDMVGALASKLSDRQSDADTISAGGSTKLKVLPVDKCKFSGSVSGTPINCITPVSAAPPICEGDLKQSSRKNLSRSFLAREISSLFSNSSEGTSTIRDSRRRRREMANVRVLFSHHLNGDIIKHQKKILARLGASVASSISEATHFVTDEFVRTRNMLEAIAFGKPVVTHLWLESCGQAGCLIDERTYILRDAKKEKEFGFSLPLSLARASRCPLLQGQKVLITPNTKPGKELVASLVKAVHGQVLERIGRSAFKDGEVPDGLLVLSCEEDYATCAPFLEKGAAVYSSELLLNGIVTQKLEYERHRLFVEFEETAIVICLVCPFVADFQLS</sequence>
<organism evidence="1 2">
    <name type="scientific">Vaccinium darrowii</name>
    <dbReference type="NCBI Taxonomy" id="229202"/>
    <lineage>
        <taxon>Eukaryota</taxon>
        <taxon>Viridiplantae</taxon>
        <taxon>Streptophyta</taxon>
        <taxon>Embryophyta</taxon>
        <taxon>Tracheophyta</taxon>
        <taxon>Spermatophyta</taxon>
        <taxon>Magnoliopsida</taxon>
        <taxon>eudicotyledons</taxon>
        <taxon>Gunneridae</taxon>
        <taxon>Pentapetalae</taxon>
        <taxon>asterids</taxon>
        <taxon>Ericales</taxon>
        <taxon>Ericaceae</taxon>
        <taxon>Vaccinioideae</taxon>
        <taxon>Vaccinieae</taxon>
        <taxon>Vaccinium</taxon>
    </lineage>
</organism>
<proteinExistence type="predicted"/>
<comment type="caution">
    <text evidence="1">The sequence shown here is derived from an EMBL/GenBank/DDBJ whole genome shotgun (WGS) entry which is preliminary data.</text>
</comment>
<name>A0ACB7XQH5_9ERIC</name>
<protein>
    <submittedName>
        <fullName evidence="1">Uncharacterized protein</fullName>
    </submittedName>
</protein>